<dbReference type="InterPro" id="IPR003018">
    <property type="entry name" value="GAF"/>
</dbReference>
<keyword evidence="6" id="KW-0418">Kinase</keyword>
<evidence type="ECO:0000259" key="12">
    <source>
        <dbReference type="PROSITE" id="PS50110"/>
    </source>
</evidence>
<dbReference type="EMBL" id="JACHLK010000017">
    <property type="protein sequence ID" value="MBB6563166.1"/>
    <property type="molecule type" value="Genomic_DNA"/>
</dbReference>
<dbReference type="PRINTS" id="PR00344">
    <property type="entry name" value="BCTRLSENSOR"/>
</dbReference>
<evidence type="ECO:0000259" key="11">
    <source>
        <dbReference type="PROSITE" id="PS50109"/>
    </source>
</evidence>
<feature type="domain" description="Histidine kinase" evidence="11">
    <location>
        <begin position="359"/>
        <end position="584"/>
    </location>
</feature>
<dbReference type="InterPro" id="IPR000700">
    <property type="entry name" value="PAS-assoc_C"/>
</dbReference>
<dbReference type="SMART" id="SM00065">
    <property type="entry name" value="GAF"/>
    <property type="match status" value="1"/>
</dbReference>
<dbReference type="InterPro" id="IPR035965">
    <property type="entry name" value="PAS-like_dom_sf"/>
</dbReference>
<dbReference type="EC" id="2.7.13.3" evidence="2"/>
<organism evidence="15 16">
    <name type="scientific">Acidovorax soli</name>
    <dbReference type="NCBI Taxonomy" id="592050"/>
    <lineage>
        <taxon>Bacteria</taxon>
        <taxon>Pseudomonadati</taxon>
        <taxon>Pseudomonadota</taxon>
        <taxon>Betaproteobacteria</taxon>
        <taxon>Burkholderiales</taxon>
        <taxon>Comamonadaceae</taxon>
        <taxon>Acidovorax</taxon>
    </lineage>
</organism>
<evidence type="ECO:0000256" key="3">
    <source>
        <dbReference type="ARBA" id="ARBA00022553"/>
    </source>
</evidence>
<keyword evidence="5" id="KW-0547">Nucleotide-binding</keyword>
<dbReference type="Pfam" id="PF13185">
    <property type="entry name" value="GAF_2"/>
    <property type="match status" value="1"/>
</dbReference>
<dbReference type="PANTHER" id="PTHR43065:SF42">
    <property type="entry name" value="TWO-COMPONENT SENSOR PPRA"/>
    <property type="match status" value="1"/>
</dbReference>
<dbReference type="AlphaFoldDB" id="A0A7X0PKQ3"/>
<dbReference type="Gene3D" id="1.10.287.130">
    <property type="match status" value="1"/>
</dbReference>
<dbReference type="PANTHER" id="PTHR43065">
    <property type="entry name" value="SENSOR HISTIDINE KINASE"/>
    <property type="match status" value="1"/>
</dbReference>
<dbReference type="InterPro" id="IPR011006">
    <property type="entry name" value="CheY-like_superfamily"/>
</dbReference>
<proteinExistence type="predicted"/>
<keyword evidence="8" id="KW-0902">Two-component regulatory system</keyword>
<dbReference type="RefSeq" id="WP_184863910.1">
    <property type="nucleotide sequence ID" value="NZ_JACHLK010000017.1"/>
</dbReference>
<feature type="coiled-coil region" evidence="10">
    <location>
        <begin position="305"/>
        <end position="350"/>
    </location>
</feature>
<evidence type="ECO:0000313" key="15">
    <source>
        <dbReference type="EMBL" id="MBB6563166.1"/>
    </source>
</evidence>
<dbReference type="SUPFAM" id="SSF52172">
    <property type="entry name" value="CheY-like"/>
    <property type="match status" value="1"/>
</dbReference>
<keyword evidence="4" id="KW-0808">Transferase</keyword>
<dbReference type="SMART" id="SM00387">
    <property type="entry name" value="HATPase_c"/>
    <property type="match status" value="1"/>
</dbReference>
<dbReference type="Pfam" id="PF00989">
    <property type="entry name" value="PAS"/>
    <property type="match status" value="1"/>
</dbReference>
<sequence>MQLSAAALSTVINSATDTAIIALDSAGTVLSWNPGAVRLLGWTEEQMRGQTLLRIFPEETNPQARVTEEMADALAKGRGGHEGWRMRADGSRFWAVGELTPVTDPAAAPVAFVKVLRDRTQWKVSEDALREEKRTLEVLNRAGATLARENDLAKVVQAVTDAGVEVTGAQFGAFFYNRVNEAGESYTLYTLSGAPRAAFEHFPMPRNTAVFGPTFAGEGIVRSDDIRRDPRYGLSAPYHGMPQGHLAVTSYLAVPVVNRASEVIGGLFFGHSQAGVFTERSERSVALLAAEAAIAIDNARLFEAAQREIEERRKAETALQTLNATLESQVAERTAQLRQHEEALRQAQKMEAVGQLTGGIAHDFNNLLQGIMGNLQLLRKRIAQGAAADLDTYVTRALASTSRAAGLTHRLLAFSRRQPLSPKAVRANPLVLSMQDLLRQTIGEKVELALQLAPELWTTLCDENQLESAILNLAINARDAMPGGGRLTIATHNAELDAAYAAALHGVQPGSYICISVSDTGTGMTAETLAHAFEPFFTTKAVGEGSGLGLSMIYGFTRQSEGHARIFSEYGQGTTVRMYLPARFNAEDSPAHALPTPAATAAATRGEVILVVEDEALVREMVAEVLRDLGYEVLEAHDGLSGLDQLRVRERRIDLLITDVGLPGLNGRQVAEAASAERPDMKILFMTGYAEKVSASQPFASPGMEILTKPFEVDDMARRVRALLDGSVGR</sequence>
<dbReference type="PROSITE" id="PS50112">
    <property type="entry name" value="PAS"/>
    <property type="match status" value="1"/>
</dbReference>
<dbReference type="InterPro" id="IPR036097">
    <property type="entry name" value="HisK_dim/P_sf"/>
</dbReference>
<feature type="modified residue" description="4-aspartylphosphate" evidence="9">
    <location>
        <position position="659"/>
    </location>
</feature>
<keyword evidence="10" id="KW-0175">Coiled coil</keyword>
<keyword evidence="7" id="KW-0067">ATP-binding</keyword>
<protein>
    <recommendedName>
        <fullName evidence="2">histidine kinase</fullName>
        <ecNumber evidence="2">2.7.13.3</ecNumber>
    </recommendedName>
</protein>
<dbReference type="InterPro" id="IPR036890">
    <property type="entry name" value="HATPase_C_sf"/>
</dbReference>
<dbReference type="SUPFAM" id="SSF55785">
    <property type="entry name" value="PYP-like sensor domain (PAS domain)"/>
    <property type="match status" value="1"/>
</dbReference>
<evidence type="ECO:0000256" key="5">
    <source>
        <dbReference type="ARBA" id="ARBA00022741"/>
    </source>
</evidence>
<feature type="domain" description="PAC" evidence="14">
    <location>
        <begin position="79"/>
        <end position="131"/>
    </location>
</feature>
<dbReference type="InterPro" id="IPR003594">
    <property type="entry name" value="HATPase_dom"/>
</dbReference>
<evidence type="ECO:0000256" key="8">
    <source>
        <dbReference type="ARBA" id="ARBA00023012"/>
    </source>
</evidence>
<dbReference type="SUPFAM" id="SSF55781">
    <property type="entry name" value="GAF domain-like"/>
    <property type="match status" value="1"/>
</dbReference>
<evidence type="ECO:0000256" key="10">
    <source>
        <dbReference type="SAM" id="Coils"/>
    </source>
</evidence>
<dbReference type="InterPro" id="IPR005467">
    <property type="entry name" value="His_kinase_dom"/>
</dbReference>
<dbReference type="GO" id="GO:0005524">
    <property type="term" value="F:ATP binding"/>
    <property type="evidence" value="ECO:0007669"/>
    <property type="project" value="UniProtKB-KW"/>
</dbReference>
<dbReference type="Pfam" id="PF00072">
    <property type="entry name" value="Response_reg"/>
    <property type="match status" value="1"/>
</dbReference>
<dbReference type="Gene3D" id="3.30.450.20">
    <property type="entry name" value="PAS domain"/>
    <property type="match status" value="1"/>
</dbReference>
<dbReference type="PROSITE" id="PS50113">
    <property type="entry name" value="PAC"/>
    <property type="match status" value="1"/>
</dbReference>
<evidence type="ECO:0000256" key="9">
    <source>
        <dbReference type="PROSITE-ProRule" id="PRU00169"/>
    </source>
</evidence>
<dbReference type="Gene3D" id="3.30.450.40">
    <property type="match status" value="1"/>
</dbReference>
<evidence type="ECO:0000256" key="4">
    <source>
        <dbReference type="ARBA" id="ARBA00022679"/>
    </source>
</evidence>
<dbReference type="InterPro" id="IPR004358">
    <property type="entry name" value="Sig_transdc_His_kin-like_C"/>
</dbReference>
<dbReference type="InterPro" id="IPR001789">
    <property type="entry name" value="Sig_transdc_resp-reg_receiver"/>
</dbReference>
<reference evidence="15 16" key="1">
    <citation type="submission" date="2020-08" db="EMBL/GenBank/DDBJ databases">
        <title>Functional genomics of gut bacteria from endangered species of beetles.</title>
        <authorList>
            <person name="Carlos-Shanley C."/>
        </authorList>
    </citation>
    <scope>NUCLEOTIDE SEQUENCE [LARGE SCALE GENOMIC DNA]</scope>
    <source>
        <strain evidence="15 16">S00198</strain>
    </source>
</reference>
<dbReference type="InterPro" id="IPR000014">
    <property type="entry name" value="PAS"/>
</dbReference>
<evidence type="ECO:0000259" key="13">
    <source>
        <dbReference type="PROSITE" id="PS50112"/>
    </source>
</evidence>
<evidence type="ECO:0000259" key="14">
    <source>
        <dbReference type="PROSITE" id="PS50113"/>
    </source>
</evidence>
<dbReference type="GO" id="GO:0006355">
    <property type="term" value="P:regulation of DNA-templated transcription"/>
    <property type="evidence" value="ECO:0007669"/>
    <property type="project" value="InterPro"/>
</dbReference>
<evidence type="ECO:0000256" key="2">
    <source>
        <dbReference type="ARBA" id="ARBA00012438"/>
    </source>
</evidence>
<comment type="caution">
    <text evidence="15">The sequence shown here is derived from an EMBL/GenBank/DDBJ whole genome shotgun (WGS) entry which is preliminary data.</text>
</comment>
<dbReference type="InterPro" id="IPR013767">
    <property type="entry name" value="PAS_fold"/>
</dbReference>
<dbReference type="SUPFAM" id="SSF47384">
    <property type="entry name" value="Homodimeric domain of signal transducing histidine kinase"/>
    <property type="match status" value="1"/>
</dbReference>
<keyword evidence="16" id="KW-1185">Reference proteome</keyword>
<dbReference type="SMART" id="SM00388">
    <property type="entry name" value="HisKA"/>
    <property type="match status" value="1"/>
</dbReference>
<evidence type="ECO:0000256" key="1">
    <source>
        <dbReference type="ARBA" id="ARBA00000085"/>
    </source>
</evidence>
<name>A0A7X0PKQ3_9BURK</name>
<dbReference type="SUPFAM" id="SSF55874">
    <property type="entry name" value="ATPase domain of HSP90 chaperone/DNA topoisomerase II/histidine kinase"/>
    <property type="match status" value="1"/>
</dbReference>
<keyword evidence="3 9" id="KW-0597">Phosphoprotein</keyword>
<dbReference type="SMART" id="SM00448">
    <property type="entry name" value="REC"/>
    <property type="match status" value="1"/>
</dbReference>
<evidence type="ECO:0000313" key="16">
    <source>
        <dbReference type="Proteomes" id="UP000575083"/>
    </source>
</evidence>
<dbReference type="Gene3D" id="3.30.565.10">
    <property type="entry name" value="Histidine kinase-like ATPase, C-terminal domain"/>
    <property type="match status" value="1"/>
</dbReference>
<dbReference type="GO" id="GO:0000155">
    <property type="term" value="F:phosphorelay sensor kinase activity"/>
    <property type="evidence" value="ECO:0007669"/>
    <property type="project" value="InterPro"/>
</dbReference>
<dbReference type="PROSITE" id="PS50110">
    <property type="entry name" value="RESPONSE_REGULATORY"/>
    <property type="match status" value="1"/>
</dbReference>
<dbReference type="PROSITE" id="PS50109">
    <property type="entry name" value="HIS_KIN"/>
    <property type="match status" value="1"/>
</dbReference>
<dbReference type="Gene3D" id="3.40.50.2300">
    <property type="match status" value="1"/>
</dbReference>
<dbReference type="SMART" id="SM00091">
    <property type="entry name" value="PAS"/>
    <property type="match status" value="1"/>
</dbReference>
<dbReference type="Pfam" id="PF00512">
    <property type="entry name" value="HisKA"/>
    <property type="match status" value="1"/>
</dbReference>
<dbReference type="Proteomes" id="UP000575083">
    <property type="component" value="Unassembled WGS sequence"/>
</dbReference>
<comment type="catalytic activity">
    <reaction evidence="1">
        <text>ATP + protein L-histidine = ADP + protein N-phospho-L-histidine.</text>
        <dbReference type="EC" id="2.7.13.3"/>
    </reaction>
</comment>
<dbReference type="Pfam" id="PF02518">
    <property type="entry name" value="HATPase_c"/>
    <property type="match status" value="1"/>
</dbReference>
<feature type="domain" description="Response regulatory" evidence="12">
    <location>
        <begin position="608"/>
        <end position="724"/>
    </location>
</feature>
<evidence type="ECO:0000256" key="6">
    <source>
        <dbReference type="ARBA" id="ARBA00022777"/>
    </source>
</evidence>
<dbReference type="InterPro" id="IPR029016">
    <property type="entry name" value="GAF-like_dom_sf"/>
</dbReference>
<feature type="domain" description="PAS" evidence="13">
    <location>
        <begin position="4"/>
        <end position="77"/>
    </location>
</feature>
<dbReference type="NCBIfam" id="TIGR00229">
    <property type="entry name" value="sensory_box"/>
    <property type="match status" value="1"/>
</dbReference>
<dbReference type="CDD" id="cd00082">
    <property type="entry name" value="HisKA"/>
    <property type="match status" value="1"/>
</dbReference>
<dbReference type="InterPro" id="IPR003661">
    <property type="entry name" value="HisK_dim/P_dom"/>
</dbReference>
<dbReference type="CDD" id="cd00130">
    <property type="entry name" value="PAS"/>
    <property type="match status" value="1"/>
</dbReference>
<evidence type="ECO:0000256" key="7">
    <source>
        <dbReference type="ARBA" id="ARBA00022840"/>
    </source>
</evidence>
<gene>
    <name evidence="15" type="ORF">HNP48_005885</name>
</gene>
<accession>A0A7X0PKQ3</accession>